<evidence type="ECO:0000313" key="2">
    <source>
        <dbReference type="Proteomes" id="UP001564657"/>
    </source>
</evidence>
<reference evidence="1 2" key="1">
    <citation type="submission" date="2024-08" db="EMBL/GenBank/DDBJ databases">
        <title>Clostridium lapicellarii sp. nov., and Clostridium renhuaiense sp. nov., two species isolated from the mud in a fermentation cellar used for producing sauce-flavour Chinese liquors.</title>
        <authorList>
            <person name="Yang F."/>
            <person name="Wang H."/>
            <person name="Chen L.Q."/>
            <person name="Zhou N."/>
            <person name="Lu J.J."/>
            <person name="Pu X.X."/>
            <person name="Wan B."/>
            <person name="Wang L."/>
            <person name="Liu S.J."/>
        </authorList>
    </citation>
    <scope>NUCLEOTIDE SEQUENCE [LARGE SCALE GENOMIC DNA]</scope>
    <source>
        <strain evidence="1 2">MT-5</strain>
    </source>
</reference>
<accession>A0ABV4BSP1</accession>
<sequence>MEEGLDYLDYLKNISGSYIIIKYFNFWSMCYKNSWVTLDMVKQAVSKSIVTADEFKTITGQDYTAQ</sequence>
<dbReference type="Pfam" id="PF09693">
    <property type="entry name" value="Phage_XkdX"/>
    <property type="match status" value="1"/>
</dbReference>
<dbReference type="InterPro" id="IPR010022">
    <property type="entry name" value="XkdX"/>
</dbReference>
<gene>
    <name evidence="1" type="ORF">AB8U03_16720</name>
</gene>
<protein>
    <submittedName>
        <fullName evidence="1">XkdX family protein</fullName>
    </submittedName>
</protein>
<evidence type="ECO:0000313" key="1">
    <source>
        <dbReference type="EMBL" id="MEY8001806.1"/>
    </source>
</evidence>
<dbReference type="EMBL" id="JBGEWD010000025">
    <property type="protein sequence ID" value="MEY8001806.1"/>
    <property type="molecule type" value="Genomic_DNA"/>
</dbReference>
<organism evidence="1 2">
    <name type="scientific">Clostridium moutaii</name>
    <dbReference type="NCBI Taxonomy" id="3240932"/>
    <lineage>
        <taxon>Bacteria</taxon>
        <taxon>Bacillati</taxon>
        <taxon>Bacillota</taxon>
        <taxon>Clostridia</taxon>
        <taxon>Eubacteriales</taxon>
        <taxon>Clostridiaceae</taxon>
        <taxon>Clostridium</taxon>
    </lineage>
</organism>
<name>A0ABV4BSP1_9CLOT</name>
<dbReference type="RefSeq" id="WP_369705699.1">
    <property type="nucleotide sequence ID" value="NZ_JBGEWD010000025.1"/>
</dbReference>
<keyword evidence="2" id="KW-1185">Reference proteome</keyword>
<proteinExistence type="predicted"/>
<dbReference type="Proteomes" id="UP001564657">
    <property type="component" value="Unassembled WGS sequence"/>
</dbReference>
<comment type="caution">
    <text evidence="1">The sequence shown here is derived from an EMBL/GenBank/DDBJ whole genome shotgun (WGS) entry which is preliminary data.</text>
</comment>